<gene>
    <name evidence="1" type="ORF">S01H1_68275</name>
</gene>
<accession>X0Y1U8</accession>
<feature type="non-terminal residue" evidence="1">
    <location>
        <position position="216"/>
    </location>
</feature>
<dbReference type="AlphaFoldDB" id="X0Y1U8"/>
<organism evidence="1">
    <name type="scientific">marine sediment metagenome</name>
    <dbReference type="NCBI Taxonomy" id="412755"/>
    <lineage>
        <taxon>unclassified sequences</taxon>
        <taxon>metagenomes</taxon>
        <taxon>ecological metagenomes</taxon>
    </lineage>
</organism>
<sequence>MTTTLNRKTLLQTLKHSAIGVTRQEVLEQSDSFCFVEGELITFSDHIMTRCDSPIPDLTAAVPVQRLLKLLDKFPDEDVTVSFKNGRLTFSAGKRARSSWLSVQNEITLPYAAVPQPTEWKKVRTGLPNLLLQAARITSSSQALPLATVVHVTSKRVEACDNARAFRAELRTGLSECFIPGASVLKLEGMELKEVSLDENWVHFKTPTHQISLCCQ</sequence>
<proteinExistence type="predicted"/>
<evidence type="ECO:0000313" key="1">
    <source>
        <dbReference type="EMBL" id="GAG30876.1"/>
    </source>
</evidence>
<dbReference type="EMBL" id="BARS01045275">
    <property type="protein sequence ID" value="GAG30876.1"/>
    <property type="molecule type" value="Genomic_DNA"/>
</dbReference>
<name>X0Y1U8_9ZZZZ</name>
<evidence type="ECO:0008006" key="2">
    <source>
        <dbReference type="Google" id="ProtNLM"/>
    </source>
</evidence>
<protein>
    <recommendedName>
        <fullName evidence="2">DNA polymerase III beta sliding clamp central domain-containing protein</fullName>
    </recommendedName>
</protein>
<reference evidence="1" key="1">
    <citation type="journal article" date="2014" name="Front. Microbiol.">
        <title>High frequency of phylogenetically diverse reductive dehalogenase-homologous genes in deep subseafloor sedimentary metagenomes.</title>
        <authorList>
            <person name="Kawai M."/>
            <person name="Futagami T."/>
            <person name="Toyoda A."/>
            <person name="Takaki Y."/>
            <person name="Nishi S."/>
            <person name="Hori S."/>
            <person name="Arai W."/>
            <person name="Tsubouchi T."/>
            <person name="Morono Y."/>
            <person name="Uchiyama I."/>
            <person name="Ito T."/>
            <person name="Fujiyama A."/>
            <person name="Inagaki F."/>
            <person name="Takami H."/>
        </authorList>
    </citation>
    <scope>NUCLEOTIDE SEQUENCE</scope>
    <source>
        <strain evidence="1">Expedition CK06-06</strain>
    </source>
</reference>
<comment type="caution">
    <text evidence="1">The sequence shown here is derived from an EMBL/GenBank/DDBJ whole genome shotgun (WGS) entry which is preliminary data.</text>
</comment>